<dbReference type="InterPro" id="IPR036278">
    <property type="entry name" value="Sialidase_sf"/>
</dbReference>
<dbReference type="EMBL" id="JBEXAC010000001">
    <property type="protein sequence ID" value="MET6997896.1"/>
    <property type="molecule type" value="Genomic_DNA"/>
</dbReference>
<accession>A0ABV2T4E9</accession>
<dbReference type="RefSeq" id="WP_354660531.1">
    <property type="nucleotide sequence ID" value="NZ_JBEXAC010000001.1"/>
</dbReference>
<comment type="caution">
    <text evidence="1">The sequence shown here is derived from an EMBL/GenBank/DDBJ whole genome shotgun (WGS) entry which is preliminary data.</text>
</comment>
<sequence>MKMMAQSRWQEMVAIRSCLKRSACLLLLLLFTVAGNTQSLPDFSLKTIATAPIKSIRGLSIAADQSVWVSGTGGMVGYSTNHGKDWQWMQVTGCDSCDWRSIKAFSRHKAIVMNAGAPAHIFLTENGGKSWQRVYFDDTQGIFFDGLSFVNNQEGVAIGDPMQGKFAMLHTVNGGKSWTPRKPAALPEANPGEALFAASGTGILALPGEAVYFATGGTTSRFFRWQQKAWHTYPLPLIQGESTTGAFSIAFRDAQHGITVGGNYQNDALRTGNCALTHDGGISWAIPAVSPHGYRSCVAYITPQLLVATGPSGTDLSADGGKHWYNISKEGFHVVQTKEKSYVYLAGAGGRIAKLVIGKSLAGQ</sequence>
<dbReference type="Proteomes" id="UP001549749">
    <property type="component" value="Unassembled WGS sequence"/>
</dbReference>
<protein>
    <submittedName>
        <fullName evidence="1">Oxidoreductase</fullName>
    </submittedName>
</protein>
<keyword evidence="2" id="KW-1185">Reference proteome</keyword>
<dbReference type="SUPFAM" id="SSF50939">
    <property type="entry name" value="Sialidases"/>
    <property type="match status" value="1"/>
</dbReference>
<gene>
    <name evidence="1" type="ORF">ABR189_10975</name>
</gene>
<evidence type="ECO:0000313" key="1">
    <source>
        <dbReference type="EMBL" id="MET6997896.1"/>
    </source>
</evidence>
<evidence type="ECO:0000313" key="2">
    <source>
        <dbReference type="Proteomes" id="UP001549749"/>
    </source>
</evidence>
<reference evidence="1 2" key="1">
    <citation type="submission" date="2024-06" db="EMBL/GenBank/DDBJ databases">
        <title>Chitinophaga defluvii sp. nov., isolated from municipal sewage.</title>
        <authorList>
            <person name="Zhang L."/>
        </authorList>
    </citation>
    <scope>NUCLEOTIDE SEQUENCE [LARGE SCALE GENOMIC DNA]</scope>
    <source>
        <strain evidence="1 2">H8</strain>
    </source>
</reference>
<dbReference type="Gene3D" id="2.130.10.10">
    <property type="entry name" value="YVTN repeat-like/Quinoprotein amine dehydrogenase"/>
    <property type="match status" value="1"/>
</dbReference>
<name>A0ABV2T4E9_9BACT</name>
<dbReference type="InterPro" id="IPR015943">
    <property type="entry name" value="WD40/YVTN_repeat-like_dom_sf"/>
</dbReference>
<dbReference type="PANTHER" id="PTHR47199:SF2">
    <property type="entry name" value="PHOTOSYSTEM II STABILITY_ASSEMBLY FACTOR HCF136, CHLOROPLASTIC"/>
    <property type="match status" value="1"/>
</dbReference>
<organism evidence="1 2">
    <name type="scientific">Chitinophaga defluvii</name>
    <dbReference type="NCBI Taxonomy" id="3163343"/>
    <lineage>
        <taxon>Bacteria</taxon>
        <taxon>Pseudomonadati</taxon>
        <taxon>Bacteroidota</taxon>
        <taxon>Chitinophagia</taxon>
        <taxon>Chitinophagales</taxon>
        <taxon>Chitinophagaceae</taxon>
        <taxon>Chitinophaga</taxon>
    </lineage>
</organism>
<dbReference type="PANTHER" id="PTHR47199">
    <property type="entry name" value="PHOTOSYSTEM II STABILITY/ASSEMBLY FACTOR HCF136, CHLOROPLASTIC"/>
    <property type="match status" value="1"/>
</dbReference>
<proteinExistence type="predicted"/>